<evidence type="ECO:0000256" key="8">
    <source>
        <dbReference type="ARBA" id="ARBA00037071"/>
    </source>
</evidence>
<accession>A0ABS8A4N1</accession>
<evidence type="ECO:0000256" key="9">
    <source>
        <dbReference type="PROSITE-ProRule" id="PRU00277"/>
    </source>
</evidence>
<keyword evidence="14" id="KW-1185">Reference proteome</keyword>
<comment type="caution">
    <text evidence="13">The sequence shown here is derived from an EMBL/GenBank/DDBJ whole genome shotgun (WGS) entry which is preliminary data.</text>
</comment>
<name>A0ABS8A4N1_9FLAO</name>
<evidence type="ECO:0000256" key="7">
    <source>
        <dbReference type="ARBA" id="ARBA00023235"/>
    </source>
</evidence>
<comment type="subcellular location">
    <subcellularLocation>
        <location evidence="2">Cytoplasm</location>
    </subcellularLocation>
</comment>
<dbReference type="Proteomes" id="UP000618240">
    <property type="component" value="Unassembled WGS sequence"/>
</dbReference>
<keyword evidence="7 9" id="KW-0413">Isomerase</keyword>
<evidence type="ECO:0000259" key="12">
    <source>
        <dbReference type="PROSITE" id="PS50059"/>
    </source>
</evidence>
<dbReference type="EC" id="5.2.1.8" evidence="10"/>
<evidence type="ECO:0000256" key="5">
    <source>
        <dbReference type="ARBA" id="ARBA00023110"/>
    </source>
</evidence>
<dbReference type="SUPFAM" id="SSF54534">
    <property type="entry name" value="FKBP-like"/>
    <property type="match status" value="1"/>
</dbReference>
<evidence type="ECO:0000256" key="10">
    <source>
        <dbReference type="RuleBase" id="RU003915"/>
    </source>
</evidence>
<evidence type="ECO:0000256" key="6">
    <source>
        <dbReference type="ARBA" id="ARBA00023186"/>
    </source>
</evidence>
<evidence type="ECO:0000256" key="2">
    <source>
        <dbReference type="ARBA" id="ARBA00004496"/>
    </source>
</evidence>
<evidence type="ECO:0000313" key="13">
    <source>
        <dbReference type="EMBL" id="MCA6068802.1"/>
    </source>
</evidence>
<evidence type="ECO:0000256" key="11">
    <source>
        <dbReference type="SAM" id="MobiDB-lite"/>
    </source>
</evidence>
<dbReference type="PROSITE" id="PS50059">
    <property type="entry name" value="FKBP_PPIASE"/>
    <property type="match status" value="1"/>
</dbReference>
<dbReference type="PANTHER" id="PTHR47861">
    <property type="entry name" value="FKBP-TYPE PEPTIDYL-PROLYL CIS-TRANS ISOMERASE SLYD"/>
    <property type="match status" value="1"/>
</dbReference>
<keyword evidence="5 9" id="KW-0697">Rotamase</keyword>
<dbReference type="InterPro" id="IPR046357">
    <property type="entry name" value="PPIase_dom_sf"/>
</dbReference>
<dbReference type="Pfam" id="PF00254">
    <property type="entry name" value="FKBP_C"/>
    <property type="match status" value="1"/>
</dbReference>
<comment type="catalytic activity">
    <reaction evidence="1 9 10">
        <text>[protein]-peptidylproline (omega=180) = [protein]-peptidylproline (omega=0)</text>
        <dbReference type="Rhea" id="RHEA:16237"/>
        <dbReference type="Rhea" id="RHEA-COMP:10747"/>
        <dbReference type="Rhea" id="RHEA-COMP:10748"/>
        <dbReference type="ChEBI" id="CHEBI:83833"/>
        <dbReference type="ChEBI" id="CHEBI:83834"/>
        <dbReference type="EC" id="5.2.1.8"/>
    </reaction>
</comment>
<proteinExistence type="inferred from homology"/>
<feature type="region of interest" description="Disordered" evidence="11">
    <location>
        <begin position="162"/>
        <end position="181"/>
    </location>
</feature>
<protein>
    <recommendedName>
        <fullName evidence="10">Peptidyl-prolyl cis-trans isomerase</fullName>
        <ecNumber evidence="10">5.2.1.8</ecNumber>
    </recommendedName>
</protein>
<keyword evidence="6" id="KW-0143">Chaperone</keyword>
<feature type="domain" description="PPIase FKBP-type" evidence="12">
    <location>
        <begin position="21"/>
        <end position="110"/>
    </location>
</feature>
<comment type="similarity">
    <text evidence="3 10">Belongs to the FKBP-type PPIase family.</text>
</comment>
<comment type="function">
    <text evidence="8">Also involved in hydrogenase metallocenter assembly, probably by participating in the nickel insertion step. This function in hydrogenase biosynthesis requires chaperone activity and the presence of the metal-binding domain, but not PPIase activity.</text>
</comment>
<sequence>MSKINREQITKKRKNMTIENNHVVAVKYILHTIEEDGSKILVEETTEENPLTFLYGVGMMIPKFEENILGLKAGDKAAFAIQPEEAYGERHADSIAQLPLDMFNEAGVPPVGAILPLSDNQGNNFQAIVVEVTPEAVVADLNHPMAGKTLDFQVEILNTRPATEEELSHGHAHGIDGNEAH</sequence>
<dbReference type="Gene3D" id="3.10.50.40">
    <property type="match status" value="1"/>
</dbReference>
<dbReference type="GO" id="GO:0016853">
    <property type="term" value="F:isomerase activity"/>
    <property type="evidence" value="ECO:0007669"/>
    <property type="project" value="UniProtKB-KW"/>
</dbReference>
<evidence type="ECO:0000256" key="3">
    <source>
        <dbReference type="ARBA" id="ARBA00006577"/>
    </source>
</evidence>
<evidence type="ECO:0000313" key="14">
    <source>
        <dbReference type="Proteomes" id="UP000618240"/>
    </source>
</evidence>
<dbReference type="InterPro" id="IPR001179">
    <property type="entry name" value="PPIase_FKBP_dom"/>
</dbReference>
<keyword evidence="4" id="KW-0963">Cytoplasm</keyword>
<dbReference type="EMBL" id="JAERSE020000004">
    <property type="protein sequence ID" value="MCA6068802.1"/>
    <property type="molecule type" value="Genomic_DNA"/>
</dbReference>
<gene>
    <name evidence="13" type="ORF">JI747_016665</name>
</gene>
<evidence type="ECO:0000256" key="4">
    <source>
        <dbReference type="ARBA" id="ARBA00022490"/>
    </source>
</evidence>
<dbReference type="PANTHER" id="PTHR47861:SF3">
    <property type="entry name" value="FKBP-TYPE PEPTIDYL-PROLYL CIS-TRANS ISOMERASE SLYD"/>
    <property type="match status" value="1"/>
</dbReference>
<evidence type="ECO:0000256" key="1">
    <source>
        <dbReference type="ARBA" id="ARBA00000971"/>
    </source>
</evidence>
<dbReference type="RefSeq" id="WP_225690001.1">
    <property type="nucleotide sequence ID" value="NZ_JAERSE020000004.1"/>
</dbReference>
<reference evidence="13 14" key="1">
    <citation type="submission" date="2021-09" db="EMBL/GenBank/DDBJ databases">
        <title>Genome sequencing and assembly of Chryseobacterium sp. RG1.</title>
        <authorList>
            <person name="Chhetri G."/>
        </authorList>
    </citation>
    <scope>NUCLEOTIDE SEQUENCE [LARGE SCALE GENOMIC DNA]</scope>
    <source>
        <strain evidence="13 14">RG1</strain>
    </source>
</reference>
<organism evidence="13 14">
    <name type="scientific">Chryseobacterium tagetis</name>
    <dbReference type="NCBI Taxonomy" id="2801334"/>
    <lineage>
        <taxon>Bacteria</taxon>
        <taxon>Pseudomonadati</taxon>
        <taxon>Bacteroidota</taxon>
        <taxon>Flavobacteriia</taxon>
        <taxon>Flavobacteriales</taxon>
        <taxon>Weeksellaceae</taxon>
        <taxon>Chryseobacterium group</taxon>
        <taxon>Chryseobacterium</taxon>
    </lineage>
</organism>